<dbReference type="InterPro" id="IPR032710">
    <property type="entry name" value="NTF2-like_dom_sf"/>
</dbReference>
<proteinExistence type="predicted"/>
<dbReference type="EMBL" id="CP015220">
    <property type="protein sequence ID" value="AMY21559.1"/>
    <property type="molecule type" value="Genomic_DNA"/>
</dbReference>
<accession>A0A143QF88</accession>
<organism evidence="1 2">
    <name type="scientific">Rhodococcoides fascians</name>
    <name type="common">Rhodococcus fascians</name>
    <dbReference type="NCBI Taxonomy" id="1828"/>
    <lineage>
        <taxon>Bacteria</taxon>
        <taxon>Bacillati</taxon>
        <taxon>Actinomycetota</taxon>
        <taxon>Actinomycetes</taxon>
        <taxon>Mycobacteriales</taxon>
        <taxon>Nocardiaceae</taxon>
        <taxon>Rhodococcoides</taxon>
    </lineage>
</organism>
<reference evidence="2" key="2">
    <citation type="submission" date="2016-04" db="EMBL/GenBank/DDBJ databases">
        <title>Complete Genome and Plasmid Sequences for Rhodococcus fascians D188 and Draft Sequences for Rhodococcus spp. Isolates PBTS 1 and PBTS 2.</title>
        <authorList>
            <person name="Stamer R."/>
            <person name="Vereecke D."/>
            <person name="Zhang Y."/>
            <person name="Schilkey F."/>
            <person name="Devitt N."/>
            <person name="Randall J."/>
        </authorList>
    </citation>
    <scope>NUCLEOTIDE SEQUENCE [LARGE SCALE GENOMIC DNA]</scope>
    <source>
        <strain evidence="2">PBTS2</strain>
    </source>
</reference>
<dbReference type="AlphaFoldDB" id="A0A143QF88"/>
<sequence length="125" mass="14893">MVDVRSVLAELERREPIFHRREYGITREDFDRLTDVGFWEVGASGTRYDRDEVWAVLGKRYRQDPSGDHDVDWETSDFEVREVAPDTYLLTYTLLQVDRLTRRATLWQRRAGEWTILYHQGTVVL</sequence>
<reference evidence="1 2" key="1">
    <citation type="journal article" date="2016" name="Genome Announc.">
        <title>Complete Genome and Plasmid Sequences for Rhodococcus fascians D188 and Draft Sequences for Rhodococcus Isolates PBTS 1 and PBTS 2.</title>
        <authorList>
            <person name="Stamler R.A."/>
            <person name="Vereecke D."/>
            <person name="Zhang Y."/>
            <person name="Schilkey F."/>
            <person name="Devitt N."/>
            <person name="Randall J.J."/>
        </authorList>
    </citation>
    <scope>NUCLEOTIDE SEQUENCE [LARGE SCALE GENOMIC DNA]</scope>
    <source>
        <strain evidence="1 2">PBTS2</strain>
    </source>
</reference>
<dbReference type="KEGG" id="rhs:A3Q41_00235"/>
<evidence type="ECO:0000313" key="1">
    <source>
        <dbReference type="EMBL" id="AMY21559.1"/>
    </source>
</evidence>
<protein>
    <submittedName>
        <fullName evidence="1">Uncharacterized protein</fullName>
    </submittedName>
</protein>
<name>A0A143QF88_RHOFA</name>
<dbReference type="SUPFAM" id="SSF54427">
    <property type="entry name" value="NTF2-like"/>
    <property type="match status" value="1"/>
</dbReference>
<gene>
    <name evidence="1" type="ORF">A3Q41_00235</name>
</gene>
<dbReference type="Proteomes" id="UP000076038">
    <property type="component" value="Chromosome"/>
</dbReference>
<dbReference type="OrthoDB" id="7845843at2"/>
<evidence type="ECO:0000313" key="2">
    <source>
        <dbReference type="Proteomes" id="UP000076038"/>
    </source>
</evidence>
<dbReference type="PATRIC" id="fig|1653479.3.peg.233"/>
<keyword evidence="2" id="KW-1185">Reference proteome</keyword>